<dbReference type="Gene3D" id="2.40.160.20">
    <property type="match status" value="1"/>
</dbReference>
<dbReference type="SUPFAM" id="SSF56925">
    <property type="entry name" value="OMPA-like"/>
    <property type="match status" value="1"/>
</dbReference>
<organism evidence="2 3">
    <name type="scientific">Xanthomonas boreopolis</name>
    <dbReference type="NCBI Taxonomy" id="86183"/>
    <lineage>
        <taxon>Bacteria</taxon>
        <taxon>Pseudomonadati</taxon>
        <taxon>Pseudomonadota</taxon>
        <taxon>Gammaproteobacteria</taxon>
        <taxon>Lysobacterales</taxon>
        <taxon>Lysobacteraceae</taxon>
        <taxon>Xanthomonas</taxon>
    </lineage>
</organism>
<evidence type="ECO:0000256" key="1">
    <source>
        <dbReference type="SAM" id="SignalP"/>
    </source>
</evidence>
<keyword evidence="1" id="KW-0732">Signal</keyword>
<dbReference type="Proteomes" id="UP000623958">
    <property type="component" value="Unassembled WGS sequence"/>
</dbReference>
<evidence type="ECO:0000313" key="3">
    <source>
        <dbReference type="Proteomes" id="UP000623958"/>
    </source>
</evidence>
<dbReference type="EMBL" id="BNBA01000002">
    <property type="protein sequence ID" value="GHH47731.1"/>
    <property type="molecule type" value="Genomic_DNA"/>
</dbReference>
<feature type="chain" id="PRO_5037778807" evidence="1">
    <location>
        <begin position="25"/>
        <end position="213"/>
    </location>
</feature>
<dbReference type="PANTHER" id="PTHR36920:SF1">
    <property type="entry name" value="OUTER MEMBRANE PROTEIN W"/>
    <property type="match status" value="1"/>
</dbReference>
<gene>
    <name evidence="2" type="primary">ompW</name>
    <name evidence="2" type="ORF">GCM10009090_04620</name>
</gene>
<dbReference type="RefSeq" id="WP_434028472.1">
    <property type="nucleotide sequence ID" value="NZ_BNBA01000002.1"/>
</dbReference>
<comment type="caution">
    <text evidence="2">The sequence shown here is derived from an EMBL/GenBank/DDBJ whole genome shotgun (WGS) entry which is preliminary data.</text>
</comment>
<accession>A0A919F530</accession>
<keyword evidence="3" id="KW-1185">Reference proteome</keyword>
<proteinExistence type="predicted"/>
<dbReference type="InterPro" id="IPR011250">
    <property type="entry name" value="OMP/PagP_B-barrel"/>
</dbReference>
<dbReference type="GO" id="GO:0019867">
    <property type="term" value="C:outer membrane"/>
    <property type="evidence" value="ECO:0007669"/>
    <property type="project" value="InterPro"/>
</dbReference>
<feature type="signal peptide" evidence="1">
    <location>
        <begin position="1"/>
        <end position="24"/>
    </location>
</feature>
<evidence type="ECO:0000313" key="2">
    <source>
        <dbReference type="EMBL" id="GHH47731.1"/>
    </source>
</evidence>
<protein>
    <submittedName>
        <fullName evidence="2">Membrane protein</fullName>
    </submittedName>
</protein>
<dbReference type="PANTHER" id="PTHR36920">
    <property type="match status" value="1"/>
</dbReference>
<reference evidence="2" key="1">
    <citation type="journal article" date="2014" name="Int. J. Syst. Evol. Microbiol.">
        <title>Complete genome sequence of Corynebacterium casei LMG S-19264T (=DSM 44701T), isolated from a smear-ripened cheese.</title>
        <authorList>
            <consortium name="US DOE Joint Genome Institute (JGI-PGF)"/>
            <person name="Walter F."/>
            <person name="Albersmeier A."/>
            <person name="Kalinowski J."/>
            <person name="Ruckert C."/>
        </authorList>
    </citation>
    <scope>NUCLEOTIDE SEQUENCE</scope>
    <source>
        <strain evidence="2">JCM 13306</strain>
    </source>
</reference>
<dbReference type="InterPro" id="IPR005618">
    <property type="entry name" value="OMPW"/>
</dbReference>
<reference evidence="2" key="2">
    <citation type="submission" date="2020-09" db="EMBL/GenBank/DDBJ databases">
        <authorList>
            <person name="Sun Q."/>
            <person name="Ohkuma M."/>
        </authorList>
    </citation>
    <scope>NUCLEOTIDE SEQUENCE</scope>
    <source>
        <strain evidence="2">JCM 13306</strain>
    </source>
</reference>
<sequence>MRKSSSLLAASLAAALLAAAPAMAQSKGDWTLGVGMGVVDPRSGAGDLDGSALGLGALPAKVDSDAKPTITFEYFIADNIGLEVLGALPFEHEVGIQGLGKIGRTRQLPPVVSLQYHFANRSKITPFLGLGVNYTRFFDTDGKGALQGAKLDLGDSWGIAAHAGLDFALPGKGALRVDLRWADIDTQVKVDGARLGTARIDPLVYGASYVFRF</sequence>
<dbReference type="Pfam" id="PF03922">
    <property type="entry name" value="OmpW"/>
    <property type="match status" value="1"/>
</dbReference>
<name>A0A919F530_9XANT</name>
<dbReference type="AlphaFoldDB" id="A0A919F530"/>
<dbReference type="GO" id="GO:0055085">
    <property type="term" value="P:transmembrane transport"/>
    <property type="evidence" value="ECO:0007669"/>
    <property type="project" value="TreeGrafter"/>
</dbReference>